<dbReference type="InterPro" id="IPR001128">
    <property type="entry name" value="Cyt_P450"/>
</dbReference>
<comment type="caution">
    <text evidence="9">The sequence shown here is derived from an EMBL/GenBank/DDBJ whole genome shotgun (WGS) entry which is preliminary data.</text>
</comment>
<keyword evidence="5" id="KW-0560">Oxidoreductase</keyword>
<evidence type="ECO:0000256" key="7">
    <source>
        <dbReference type="ARBA" id="ARBA00023033"/>
    </source>
</evidence>
<dbReference type="GO" id="GO:0016705">
    <property type="term" value="F:oxidoreductase activity, acting on paired donors, with incorporation or reduction of molecular oxygen"/>
    <property type="evidence" value="ECO:0007669"/>
    <property type="project" value="InterPro"/>
</dbReference>
<dbReference type="RefSeq" id="WP_141780873.1">
    <property type="nucleotide sequence ID" value="NZ_VFOV01000001.1"/>
</dbReference>
<keyword evidence="4" id="KW-0479">Metal-binding</keyword>
<sequence length="408" mass="44445">MRDLLPDLIRSGYEAIPGARARHSNHHSFAVRLLGRPAAVVRGEEASRHFYDRSAVRRRGAVPAALANLLFGRGAVHGLDGDEHLARKEMFLEILDDSSTDDLAEQVGRDLTTRSIAWAGREIAVFDELVSVYGRCVQSWVGIEHPSEKVSRDLAAIVDGFGGAGTAYPRAWLARRRCERWARRLIHGVRAGRISAASGSALEAVAFGSGADLGTRVAAVELINVLRPTVAVAWPATFAVRALWDHPAWASSLSDREHGEARKAFADEVRRTFPFVPALAATAVRDATVDGVDVRRGQRLILDVPGTNTDPRHWRAADRFDPARFLEAQPSAHQFVPQGGGHAETGHRCPGEPLTVKLMAETLRVFSCIGFTVTAESAYDSTRIPTTPSDGLRVTVPPVGQRQEREAT</sequence>
<organism evidence="9 10">
    <name type="scientific">Nocardioides albertanoniae</name>
    <dbReference type="NCBI Taxonomy" id="1175486"/>
    <lineage>
        <taxon>Bacteria</taxon>
        <taxon>Bacillati</taxon>
        <taxon>Actinomycetota</taxon>
        <taxon>Actinomycetes</taxon>
        <taxon>Propionibacteriales</taxon>
        <taxon>Nocardioidaceae</taxon>
        <taxon>Nocardioides</taxon>
    </lineage>
</organism>
<protein>
    <submittedName>
        <fullName evidence="9">Fatty-acid peroxygenase</fullName>
    </submittedName>
</protein>
<dbReference type="GO" id="GO:0016125">
    <property type="term" value="P:sterol metabolic process"/>
    <property type="evidence" value="ECO:0007669"/>
    <property type="project" value="TreeGrafter"/>
</dbReference>
<reference evidence="9 10" key="1">
    <citation type="submission" date="2019-06" db="EMBL/GenBank/DDBJ databases">
        <title>Sequencing the genomes of 1000 actinobacteria strains.</title>
        <authorList>
            <person name="Klenk H.-P."/>
        </authorList>
    </citation>
    <scope>NUCLEOTIDE SEQUENCE [LARGE SCALE GENOMIC DNA]</scope>
    <source>
        <strain evidence="9 10">DSM 25218</strain>
    </source>
</reference>
<dbReference type="GO" id="GO:0004497">
    <property type="term" value="F:monooxygenase activity"/>
    <property type="evidence" value="ECO:0007669"/>
    <property type="project" value="UniProtKB-KW"/>
</dbReference>
<evidence type="ECO:0000256" key="3">
    <source>
        <dbReference type="ARBA" id="ARBA00022617"/>
    </source>
</evidence>
<evidence type="ECO:0000256" key="5">
    <source>
        <dbReference type="ARBA" id="ARBA00023002"/>
    </source>
</evidence>
<gene>
    <name evidence="9" type="ORF">FB381_2845</name>
</gene>
<evidence type="ECO:0000256" key="2">
    <source>
        <dbReference type="ARBA" id="ARBA00010617"/>
    </source>
</evidence>
<dbReference type="GO" id="GO:0005506">
    <property type="term" value="F:iron ion binding"/>
    <property type="evidence" value="ECO:0007669"/>
    <property type="project" value="InterPro"/>
</dbReference>
<dbReference type="Proteomes" id="UP000320209">
    <property type="component" value="Unassembled WGS sequence"/>
</dbReference>
<dbReference type="AlphaFoldDB" id="A0A543A8L4"/>
<keyword evidence="6" id="KW-0408">Iron</keyword>
<comment type="similarity">
    <text evidence="2">Belongs to the cytochrome P450 family.</text>
</comment>
<evidence type="ECO:0000313" key="9">
    <source>
        <dbReference type="EMBL" id="TQL68944.1"/>
    </source>
</evidence>
<evidence type="ECO:0000256" key="6">
    <source>
        <dbReference type="ARBA" id="ARBA00023004"/>
    </source>
</evidence>
<keyword evidence="3" id="KW-0349">Heme</keyword>
<dbReference type="InterPro" id="IPR036396">
    <property type="entry name" value="Cyt_P450_sf"/>
</dbReference>
<comment type="cofactor">
    <cofactor evidence="1">
        <name>heme</name>
        <dbReference type="ChEBI" id="CHEBI:30413"/>
    </cofactor>
</comment>
<keyword evidence="10" id="KW-1185">Reference proteome</keyword>
<dbReference type="EMBL" id="VFOV01000001">
    <property type="protein sequence ID" value="TQL68944.1"/>
    <property type="molecule type" value="Genomic_DNA"/>
</dbReference>
<dbReference type="SUPFAM" id="SSF48264">
    <property type="entry name" value="Cytochrome P450"/>
    <property type="match status" value="1"/>
</dbReference>
<dbReference type="OrthoDB" id="9764248at2"/>
<accession>A0A543A8L4</accession>
<proteinExistence type="inferred from homology"/>
<evidence type="ECO:0000256" key="1">
    <source>
        <dbReference type="ARBA" id="ARBA00001971"/>
    </source>
</evidence>
<dbReference type="Gene3D" id="1.10.630.10">
    <property type="entry name" value="Cytochrome P450"/>
    <property type="match status" value="1"/>
</dbReference>
<evidence type="ECO:0000313" key="10">
    <source>
        <dbReference type="Proteomes" id="UP000320209"/>
    </source>
</evidence>
<dbReference type="GO" id="GO:0020037">
    <property type="term" value="F:heme binding"/>
    <property type="evidence" value="ECO:0007669"/>
    <property type="project" value="InterPro"/>
</dbReference>
<dbReference type="Pfam" id="PF00067">
    <property type="entry name" value="p450"/>
    <property type="match status" value="1"/>
</dbReference>
<name>A0A543A8L4_9ACTN</name>
<dbReference type="PANTHER" id="PTHR24286:SF24">
    <property type="entry name" value="LANOSTEROL 14-ALPHA DEMETHYLASE"/>
    <property type="match status" value="1"/>
</dbReference>
<evidence type="ECO:0000256" key="8">
    <source>
        <dbReference type="SAM" id="MobiDB-lite"/>
    </source>
</evidence>
<evidence type="ECO:0000256" key="4">
    <source>
        <dbReference type="ARBA" id="ARBA00022723"/>
    </source>
</evidence>
<feature type="region of interest" description="Disordered" evidence="8">
    <location>
        <begin position="384"/>
        <end position="408"/>
    </location>
</feature>
<dbReference type="PANTHER" id="PTHR24286">
    <property type="entry name" value="CYTOCHROME P450 26"/>
    <property type="match status" value="1"/>
</dbReference>
<keyword evidence="7" id="KW-0503">Monooxygenase</keyword>